<dbReference type="EMBL" id="GL435030">
    <property type="protein sequence ID" value="EFN74200.1"/>
    <property type="molecule type" value="Genomic_DNA"/>
</dbReference>
<feature type="region of interest" description="Disordered" evidence="1">
    <location>
        <begin position="1"/>
        <end position="64"/>
    </location>
</feature>
<proteinExistence type="predicted"/>
<organism evidence="3">
    <name type="scientific">Camponotus floridanus</name>
    <name type="common">Florida carpenter ant</name>
    <dbReference type="NCBI Taxonomy" id="104421"/>
    <lineage>
        <taxon>Eukaryota</taxon>
        <taxon>Metazoa</taxon>
        <taxon>Ecdysozoa</taxon>
        <taxon>Arthropoda</taxon>
        <taxon>Hexapoda</taxon>
        <taxon>Insecta</taxon>
        <taxon>Pterygota</taxon>
        <taxon>Neoptera</taxon>
        <taxon>Endopterygota</taxon>
        <taxon>Hymenoptera</taxon>
        <taxon>Apocrita</taxon>
        <taxon>Aculeata</taxon>
        <taxon>Formicoidea</taxon>
        <taxon>Formicidae</taxon>
        <taxon>Formicinae</taxon>
        <taxon>Camponotus</taxon>
    </lineage>
</organism>
<evidence type="ECO:0000313" key="2">
    <source>
        <dbReference type="EMBL" id="EFN74200.1"/>
    </source>
</evidence>
<dbReference type="InParanoid" id="E1ZXB0"/>
<accession>E1ZXB0</accession>
<protein>
    <submittedName>
        <fullName evidence="2">Uncharacterized protein</fullName>
    </submittedName>
</protein>
<gene>
    <name evidence="2" type="ORF">EAG_14112</name>
</gene>
<evidence type="ECO:0000256" key="1">
    <source>
        <dbReference type="SAM" id="MobiDB-lite"/>
    </source>
</evidence>
<feature type="compositionally biased region" description="Basic and acidic residues" evidence="1">
    <location>
        <begin position="42"/>
        <end position="53"/>
    </location>
</feature>
<evidence type="ECO:0000313" key="3">
    <source>
        <dbReference type="Proteomes" id="UP000000311"/>
    </source>
</evidence>
<dbReference type="Proteomes" id="UP000000311">
    <property type="component" value="Unassembled WGS sequence"/>
</dbReference>
<name>E1ZXB0_CAMFO</name>
<reference evidence="2 3" key="1">
    <citation type="journal article" date="2010" name="Science">
        <title>Genomic comparison of the ants Camponotus floridanus and Harpegnathos saltator.</title>
        <authorList>
            <person name="Bonasio R."/>
            <person name="Zhang G."/>
            <person name="Ye C."/>
            <person name="Mutti N.S."/>
            <person name="Fang X."/>
            <person name="Qin N."/>
            <person name="Donahue G."/>
            <person name="Yang P."/>
            <person name="Li Q."/>
            <person name="Li C."/>
            <person name="Zhang P."/>
            <person name="Huang Z."/>
            <person name="Berger S.L."/>
            <person name="Reinberg D."/>
            <person name="Wang J."/>
            <person name="Liebig J."/>
        </authorList>
    </citation>
    <scope>NUCLEOTIDE SEQUENCE [LARGE SCALE GENOMIC DNA]</scope>
    <source>
        <strain evidence="3">C129</strain>
    </source>
</reference>
<dbReference type="AlphaFoldDB" id="E1ZXB0"/>
<keyword evidence="3" id="KW-1185">Reference proteome</keyword>
<sequence>MVVFGPFGDLGTTSGDSREVSPWNTDIEDDDVVAVETSRGGGTKEEKADRGARGNETNRPATFTKPRPRATVWWRIGSQSERQPTILGAFERIVNRSRPPSVLLLVRSCGSFLRRVYLKTWTRISFKETHEVYPVDTRSFVVRSHVIVTSGATERSAHGDVNTLDFDQVVPTRPACYLLSVRRVAFGRQSEISHDGGQCTLILLMDGTSEMCSRRRC</sequence>